<name>A0ABS5E311_9BURK</name>
<proteinExistence type="predicted"/>
<gene>
    <name evidence="2" type="ORF">KAK11_20485</name>
</gene>
<organism evidence="2 3">
    <name type="scientific">Ideonella paludis</name>
    <dbReference type="NCBI Taxonomy" id="1233411"/>
    <lineage>
        <taxon>Bacteria</taxon>
        <taxon>Pseudomonadati</taxon>
        <taxon>Pseudomonadota</taxon>
        <taxon>Betaproteobacteria</taxon>
        <taxon>Burkholderiales</taxon>
        <taxon>Sphaerotilaceae</taxon>
        <taxon>Ideonella</taxon>
    </lineage>
</organism>
<evidence type="ECO:0000313" key="2">
    <source>
        <dbReference type="EMBL" id="MBQ0937714.1"/>
    </source>
</evidence>
<protein>
    <submittedName>
        <fullName evidence="2">DUF3667 domain-containing protein</fullName>
    </submittedName>
</protein>
<keyword evidence="1" id="KW-1133">Transmembrane helix</keyword>
<feature type="transmembrane region" description="Helical" evidence="1">
    <location>
        <begin position="272"/>
        <end position="289"/>
    </location>
</feature>
<comment type="caution">
    <text evidence="2">The sequence shown here is derived from an EMBL/GenBank/DDBJ whole genome shotgun (WGS) entry which is preliminary data.</text>
</comment>
<evidence type="ECO:0000313" key="3">
    <source>
        <dbReference type="Proteomes" id="UP000672097"/>
    </source>
</evidence>
<dbReference type="Proteomes" id="UP000672097">
    <property type="component" value="Unassembled WGS sequence"/>
</dbReference>
<dbReference type="EMBL" id="JAGQDG010000009">
    <property type="protein sequence ID" value="MBQ0937714.1"/>
    <property type="molecule type" value="Genomic_DNA"/>
</dbReference>
<feature type="transmembrane region" description="Helical" evidence="1">
    <location>
        <begin position="217"/>
        <end position="238"/>
    </location>
</feature>
<dbReference type="Pfam" id="PF12412">
    <property type="entry name" value="DUF3667"/>
    <property type="match status" value="1"/>
</dbReference>
<evidence type="ECO:0000256" key="1">
    <source>
        <dbReference type="SAM" id="Phobius"/>
    </source>
</evidence>
<keyword evidence="1" id="KW-0812">Transmembrane</keyword>
<dbReference type="RefSeq" id="WP_210811364.1">
    <property type="nucleotide sequence ID" value="NZ_JAGQDG010000009.1"/>
</dbReference>
<accession>A0ABS5E311</accession>
<sequence length="330" mass="35645">MSSSPSSTEVAHHGASDACLNCGAVLMPQAKFCHACGQDTANHPPSLFEFVHEFVAHYVALEGALWRSLKGLAFKPGFLTVEYLAGRKARYVLPLRLLLTLGFIFFLLEKVWPDPEETAPTVISISASASAPAEIASAAASAAAVAVAAAKPLANASAASKSLEVEEPEEPLGTRGFISNVDQFPVWLQPKVAAAKARWDKDPEAENARLRNKVLSLMPYAVLCSLPFFSGILALVFWRRRSTYGAHFVFAMHLHAFFYLSLIVLGAVSLEWLSTLITLWVLVYPLLAIKRTYALRWPAAIGCSGVVAVLHAMLLVVMVISVFLLGALAP</sequence>
<feature type="transmembrane region" description="Helical" evidence="1">
    <location>
        <begin position="301"/>
        <end position="329"/>
    </location>
</feature>
<feature type="transmembrane region" description="Helical" evidence="1">
    <location>
        <begin position="245"/>
        <end position="266"/>
    </location>
</feature>
<dbReference type="InterPro" id="IPR022134">
    <property type="entry name" value="DUF3667"/>
</dbReference>
<keyword evidence="3" id="KW-1185">Reference proteome</keyword>
<reference evidence="2 3" key="1">
    <citation type="submission" date="2021-04" db="EMBL/GenBank/DDBJ databases">
        <title>The genome sequence of type strain Ideonella paludis KCTC 32238.</title>
        <authorList>
            <person name="Liu Y."/>
        </authorList>
    </citation>
    <scope>NUCLEOTIDE SEQUENCE [LARGE SCALE GENOMIC DNA]</scope>
    <source>
        <strain evidence="2 3">KCTC 32238</strain>
    </source>
</reference>
<keyword evidence="1" id="KW-0472">Membrane</keyword>